<dbReference type="InterPro" id="IPR029787">
    <property type="entry name" value="Nucleotide_cyclase"/>
</dbReference>
<dbReference type="Pfam" id="PF00990">
    <property type="entry name" value="GGDEF"/>
    <property type="match status" value="1"/>
</dbReference>
<evidence type="ECO:0000256" key="5">
    <source>
        <dbReference type="ARBA" id="ARBA00022679"/>
    </source>
</evidence>
<dbReference type="InterPro" id="IPR011006">
    <property type="entry name" value="CheY-like_superfamily"/>
</dbReference>
<feature type="transmembrane region" description="Helical" evidence="10">
    <location>
        <begin position="160"/>
        <end position="181"/>
    </location>
</feature>
<evidence type="ECO:0000259" key="12">
    <source>
        <dbReference type="PROSITE" id="PS50110"/>
    </source>
</evidence>
<evidence type="ECO:0000256" key="1">
    <source>
        <dbReference type="ARBA" id="ARBA00000085"/>
    </source>
</evidence>
<proteinExistence type="predicted"/>
<dbReference type="Gene3D" id="1.10.287.130">
    <property type="match status" value="1"/>
</dbReference>
<organism evidence="14 15">
    <name type="scientific">Faecalibacterium prausnitzii</name>
    <dbReference type="NCBI Taxonomy" id="853"/>
    <lineage>
        <taxon>Bacteria</taxon>
        <taxon>Bacillati</taxon>
        <taxon>Bacillota</taxon>
        <taxon>Clostridia</taxon>
        <taxon>Eubacteriales</taxon>
        <taxon>Oscillospiraceae</taxon>
        <taxon>Faecalibacterium</taxon>
    </lineage>
</organism>
<dbReference type="PROSITE" id="PS50109">
    <property type="entry name" value="HIS_KIN"/>
    <property type="match status" value="1"/>
</dbReference>
<evidence type="ECO:0000256" key="10">
    <source>
        <dbReference type="SAM" id="Phobius"/>
    </source>
</evidence>
<feature type="domain" description="GGDEF" evidence="13">
    <location>
        <begin position="223"/>
        <end position="356"/>
    </location>
</feature>
<dbReference type="PROSITE" id="PS50887">
    <property type="entry name" value="GGDEF"/>
    <property type="match status" value="1"/>
</dbReference>
<evidence type="ECO:0000256" key="7">
    <source>
        <dbReference type="ARBA" id="ARBA00023012"/>
    </source>
</evidence>
<evidence type="ECO:0000256" key="2">
    <source>
        <dbReference type="ARBA" id="ARBA00012438"/>
    </source>
</evidence>
<dbReference type="Proteomes" id="UP000406184">
    <property type="component" value="Unassembled WGS sequence"/>
</dbReference>
<comment type="function">
    <text evidence="8">May play the central regulatory role in sporulation. It may be an element of the effector pathway responsible for the activation of sporulation genes in response to nutritional stress. Spo0A may act in concert with spo0H (a sigma factor) to control the expression of some genes that are critical to the sporulation process.</text>
</comment>
<dbReference type="GO" id="GO:0000155">
    <property type="term" value="F:phosphorelay sensor kinase activity"/>
    <property type="evidence" value="ECO:0007669"/>
    <property type="project" value="InterPro"/>
</dbReference>
<accession>A0A564URX7</accession>
<evidence type="ECO:0000256" key="3">
    <source>
        <dbReference type="ARBA" id="ARBA00018672"/>
    </source>
</evidence>
<name>A0A564URX7_9FIRM</name>
<dbReference type="Gene3D" id="3.40.50.2300">
    <property type="match status" value="1"/>
</dbReference>
<dbReference type="NCBIfam" id="TIGR00254">
    <property type="entry name" value="GGDEF"/>
    <property type="match status" value="1"/>
</dbReference>
<evidence type="ECO:0000259" key="13">
    <source>
        <dbReference type="PROSITE" id="PS50887"/>
    </source>
</evidence>
<dbReference type="PANTHER" id="PTHR43047:SF72">
    <property type="entry name" value="OSMOSENSING HISTIDINE PROTEIN KINASE SLN1"/>
    <property type="match status" value="1"/>
</dbReference>
<dbReference type="SUPFAM" id="SSF52172">
    <property type="entry name" value="CheY-like"/>
    <property type="match status" value="1"/>
</dbReference>
<dbReference type="InterPro" id="IPR005467">
    <property type="entry name" value="His_kinase_dom"/>
</dbReference>
<evidence type="ECO:0000259" key="11">
    <source>
        <dbReference type="PROSITE" id="PS50109"/>
    </source>
</evidence>
<dbReference type="CDD" id="cd00082">
    <property type="entry name" value="HisKA"/>
    <property type="match status" value="1"/>
</dbReference>
<dbReference type="SUPFAM" id="SSF55073">
    <property type="entry name" value="Nucleotide cyclase"/>
    <property type="match status" value="1"/>
</dbReference>
<dbReference type="InterPro" id="IPR043128">
    <property type="entry name" value="Rev_trsase/Diguanyl_cyclase"/>
</dbReference>
<dbReference type="PROSITE" id="PS50110">
    <property type="entry name" value="RESPONSE_REGULATORY"/>
    <property type="match status" value="1"/>
</dbReference>
<dbReference type="PANTHER" id="PTHR43047">
    <property type="entry name" value="TWO-COMPONENT HISTIDINE PROTEIN KINASE"/>
    <property type="match status" value="1"/>
</dbReference>
<keyword evidence="5 14" id="KW-0808">Transferase</keyword>
<dbReference type="AlphaFoldDB" id="A0A564URX7"/>
<feature type="modified residue" description="4-aspartylphosphate" evidence="9">
    <location>
        <position position="975"/>
    </location>
</feature>
<reference evidence="14 15" key="1">
    <citation type="submission" date="2019-07" db="EMBL/GenBank/DDBJ databases">
        <authorList>
            <person name="Hibberd C M."/>
            <person name="Gehrig L. J."/>
            <person name="Chang H.-W."/>
            <person name="Venkatesh S."/>
        </authorList>
    </citation>
    <scope>NUCLEOTIDE SEQUENCE [LARGE SCALE GENOMIC DNA]</scope>
    <source>
        <strain evidence="14">Faecalibacterium_prausnitzii_JG_BgPS064</strain>
    </source>
</reference>
<protein>
    <recommendedName>
        <fullName evidence="3">Stage 0 sporulation protein A homolog</fullName>
        <ecNumber evidence="2">2.7.13.3</ecNumber>
    </recommendedName>
</protein>
<feature type="domain" description="Response regulatory" evidence="12">
    <location>
        <begin position="923"/>
        <end position="1044"/>
    </location>
</feature>
<keyword evidence="6" id="KW-0418">Kinase</keyword>
<gene>
    <name evidence="14" type="primary">rpfC</name>
    <name evidence="14" type="ORF">FPPS064S07_01828</name>
</gene>
<evidence type="ECO:0000256" key="8">
    <source>
        <dbReference type="ARBA" id="ARBA00024867"/>
    </source>
</evidence>
<dbReference type="CDD" id="cd17546">
    <property type="entry name" value="REC_hyHK_CKI1_RcsC-like"/>
    <property type="match status" value="1"/>
</dbReference>
<dbReference type="Gene3D" id="3.30.565.10">
    <property type="entry name" value="Histidine kinase-like ATPase, C-terminal domain"/>
    <property type="match status" value="1"/>
</dbReference>
<keyword evidence="10" id="KW-0472">Membrane</keyword>
<dbReference type="GO" id="GO:0009927">
    <property type="term" value="F:histidine phosphotransfer kinase activity"/>
    <property type="evidence" value="ECO:0007669"/>
    <property type="project" value="TreeGrafter"/>
</dbReference>
<dbReference type="GO" id="GO:0005886">
    <property type="term" value="C:plasma membrane"/>
    <property type="evidence" value="ECO:0007669"/>
    <property type="project" value="TreeGrafter"/>
</dbReference>
<dbReference type="Pfam" id="PF00512">
    <property type="entry name" value="HisKA"/>
    <property type="match status" value="1"/>
</dbReference>
<dbReference type="EC" id="2.7.13.3" evidence="2"/>
<evidence type="ECO:0000256" key="6">
    <source>
        <dbReference type="ARBA" id="ARBA00022777"/>
    </source>
</evidence>
<feature type="transmembrane region" description="Helical" evidence="10">
    <location>
        <begin position="12"/>
        <end position="34"/>
    </location>
</feature>
<dbReference type="SMART" id="SM00387">
    <property type="entry name" value="HATPase_c"/>
    <property type="match status" value="1"/>
</dbReference>
<dbReference type="InterPro" id="IPR003661">
    <property type="entry name" value="HisK_dim/P_dom"/>
</dbReference>
<dbReference type="InterPro" id="IPR001789">
    <property type="entry name" value="Sig_transdc_resp-reg_receiver"/>
</dbReference>
<evidence type="ECO:0000256" key="9">
    <source>
        <dbReference type="PROSITE-ProRule" id="PRU00169"/>
    </source>
</evidence>
<sequence>MKNDPSRFGHIIQLFTVLLTAILISLFFAVLVLVGKIQGTARVVNYAGLVRGKTQLIVKLEISGTPEDALLGDMASYIEGLRFGSSELDLVRLDDADFQAKMTALSSEFDDLRNELILVRQRGYAETAIIAKSEHFFQTCDEATHLAEVYSQKRATALDFLEKVILADIVGLLLLFGYQIFKALRYAAMNRILQRKVYLDEATGLPNKNKCEELLDAPDPPDGNTALCVFDLNNLRTINNTLGHDKGDEYIRSFAEQLRLAVPSRHFVGRDGGDEFIAILYGMDWDGAQDVLRSIRAQAAEYSRQHPEMPLSYAAGCAIASDFESSTLRELFRHADKNMYVDKNRANREEAEARKLQDQQLLHWVNAHGYQFSNCLYCDALLDQYRVLRTSSGFFLADNGSYSGAVEQIVDEYAASAARKTMREALQLSTLSAALSAEHPKQELELDFETDGVARRGRLTLLFCDADLHGRLHHFLVGFEYFRDKSTAFDERQPLTQYYEQMKHSLLENDNYVEALIDANDALFTVDLTHGQLEQIFYRTTALRQFDLQMTLPCSYDDYCAQRRHFVTPETLENYRIVDTASKLLERFRSGFKYVTVEYREQTSCGEPIWLQKTVLMAQDTVFDAASGREMPVIHGIILFRDTSIFHAQEQAENQRLQEAFEEADSASRAKTAFMNRMSHDIRTPINGILGMLDILRSNRDDARKVDSCLDKIDLSAHHLLALVNDVLDMSKLEAGQMVMEQEPFDIEVLMHDVSSLVEAQIEKGGLTHRRHRENVQHTALVGSSLKLRQIMVNLFSNAIKYNKPGGAIDTYAKELSCDGTTVWYEFRITDTGIGMSRDFVENQLFKPFTQESADARTQYRGTGLGMSIVKELVSQMGGSISAESQPGEGTAFTFQLPFLLDKNAAAKPQPKPTDNGRLDGMHILLVEDNDINMEVAEFQLTSQGAAVDKAWNGREAVERFAASAPGGYQAILMDVMMPVMDGFEASRAIRALDRPDAAAVPILAMTAQASDECAQSCHRVGMNGRLVKPLDAKKLAKSIREAVQNKQ</sequence>
<evidence type="ECO:0000313" key="14">
    <source>
        <dbReference type="EMBL" id="VUX22306.1"/>
    </source>
</evidence>
<dbReference type="InterPro" id="IPR036890">
    <property type="entry name" value="HATPase_C_sf"/>
</dbReference>
<dbReference type="SMART" id="SM00388">
    <property type="entry name" value="HisKA"/>
    <property type="match status" value="1"/>
</dbReference>
<keyword evidence="10" id="KW-1133">Transmembrane helix</keyword>
<dbReference type="RefSeq" id="WP_158399793.1">
    <property type="nucleotide sequence ID" value="NZ_CABHMY010000177.1"/>
</dbReference>
<dbReference type="SMART" id="SM00448">
    <property type="entry name" value="REC"/>
    <property type="match status" value="1"/>
</dbReference>
<dbReference type="InterPro" id="IPR003594">
    <property type="entry name" value="HATPase_dom"/>
</dbReference>
<keyword evidence="4 9" id="KW-0597">Phosphoprotein</keyword>
<dbReference type="InterPro" id="IPR000160">
    <property type="entry name" value="GGDEF_dom"/>
</dbReference>
<feature type="domain" description="Histidine kinase" evidence="11">
    <location>
        <begin position="677"/>
        <end position="901"/>
    </location>
</feature>
<evidence type="ECO:0000256" key="4">
    <source>
        <dbReference type="ARBA" id="ARBA00022553"/>
    </source>
</evidence>
<dbReference type="SMART" id="SM00267">
    <property type="entry name" value="GGDEF"/>
    <property type="match status" value="1"/>
</dbReference>
<dbReference type="InterPro" id="IPR036097">
    <property type="entry name" value="HisK_dim/P_sf"/>
</dbReference>
<dbReference type="Gene3D" id="3.30.70.270">
    <property type="match status" value="1"/>
</dbReference>
<comment type="catalytic activity">
    <reaction evidence="1">
        <text>ATP + protein L-histidine = ADP + protein N-phospho-L-histidine.</text>
        <dbReference type="EC" id="2.7.13.3"/>
    </reaction>
</comment>
<dbReference type="InterPro" id="IPR004358">
    <property type="entry name" value="Sig_transdc_His_kin-like_C"/>
</dbReference>
<dbReference type="Pfam" id="PF02518">
    <property type="entry name" value="HATPase_c"/>
    <property type="match status" value="1"/>
</dbReference>
<dbReference type="SUPFAM" id="SSF55874">
    <property type="entry name" value="ATPase domain of HSP90 chaperone/DNA topoisomerase II/histidine kinase"/>
    <property type="match status" value="1"/>
</dbReference>
<dbReference type="PRINTS" id="PR00344">
    <property type="entry name" value="BCTRLSENSOR"/>
</dbReference>
<keyword evidence="15" id="KW-1185">Reference proteome</keyword>
<dbReference type="Pfam" id="PF00072">
    <property type="entry name" value="Response_reg"/>
    <property type="match status" value="1"/>
</dbReference>
<dbReference type="SUPFAM" id="SSF47384">
    <property type="entry name" value="Homodimeric domain of signal transducing histidine kinase"/>
    <property type="match status" value="1"/>
</dbReference>
<keyword evidence="10" id="KW-0812">Transmembrane</keyword>
<dbReference type="CDD" id="cd01949">
    <property type="entry name" value="GGDEF"/>
    <property type="match status" value="1"/>
</dbReference>
<dbReference type="EMBL" id="CABHMY010000177">
    <property type="protein sequence ID" value="VUX22306.1"/>
    <property type="molecule type" value="Genomic_DNA"/>
</dbReference>
<keyword evidence="7" id="KW-0902">Two-component regulatory system</keyword>
<evidence type="ECO:0000313" key="15">
    <source>
        <dbReference type="Proteomes" id="UP000406184"/>
    </source>
</evidence>